<dbReference type="InterPro" id="IPR011009">
    <property type="entry name" value="Kinase-like_dom_sf"/>
</dbReference>
<name>A0ABP0XDV2_9BRYO</name>
<dbReference type="CDD" id="cd14066">
    <property type="entry name" value="STKc_IRAK"/>
    <property type="match status" value="1"/>
</dbReference>
<dbReference type="Gene3D" id="3.40.50.620">
    <property type="entry name" value="HUPs"/>
    <property type="match status" value="1"/>
</dbReference>
<dbReference type="Gene3D" id="3.30.200.20">
    <property type="entry name" value="Phosphorylase Kinase, domain 1"/>
    <property type="match status" value="1"/>
</dbReference>
<dbReference type="InterPro" id="IPR006016">
    <property type="entry name" value="UspA"/>
</dbReference>
<keyword evidence="4" id="KW-1185">Reference proteome</keyword>
<reference evidence="3" key="1">
    <citation type="submission" date="2024-02" db="EMBL/GenBank/DDBJ databases">
        <authorList>
            <consortium name="ELIXIR-Norway"/>
            <consortium name="Elixir Norway"/>
        </authorList>
    </citation>
    <scope>NUCLEOTIDE SEQUENCE</scope>
</reference>
<accession>A0ABP0XDV2</accession>
<dbReference type="PANTHER" id="PTHR47987:SF11">
    <property type="entry name" value="RECEPTOR-LIKE CYTOSOLIC SERINE_THREONINE-PROTEIN KINASE RBK1 ISOFORM X1"/>
    <property type="match status" value="1"/>
</dbReference>
<dbReference type="SUPFAM" id="SSF56112">
    <property type="entry name" value="Protein kinase-like (PK-like)"/>
    <property type="match status" value="1"/>
</dbReference>
<feature type="domain" description="Protein kinase" evidence="2">
    <location>
        <begin position="397"/>
        <end position="681"/>
    </location>
</feature>
<protein>
    <recommendedName>
        <fullName evidence="2">Protein kinase domain-containing protein</fullName>
    </recommendedName>
</protein>
<dbReference type="PROSITE" id="PS00108">
    <property type="entry name" value="PROTEIN_KINASE_ST"/>
    <property type="match status" value="1"/>
</dbReference>
<dbReference type="Pfam" id="PF00069">
    <property type="entry name" value="Pkinase"/>
    <property type="match status" value="1"/>
</dbReference>
<dbReference type="InterPro" id="IPR008271">
    <property type="entry name" value="Ser/Thr_kinase_AS"/>
</dbReference>
<dbReference type="Gene3D" id="1.10.510.10">
    <property type="entry name" value="Transferase(Phosphotransferase) domain 1"/>
    <property type="match status" value="1"/>
</dbReference>
<proteinExistence type="predicted"/>
<dbReference type="InterPro" id="IPR014729">
    <property type="entry name" value="Rossmann-like_a/b/a_fold"/>
</dbReference>
<evidence type="ECO:0000259" key="2">
    <source>
        <dbReference type="PROSITE" id="PS50011"/>
    </source>
</evidence>
<dbReference type="PANTHER" id="PTHR47987">
    <property type="entry name" value="OS08G0249100 PROTEIN"/>
    <property type="match status" value="1"/>
</dbReference>
<dbReference type="Proteomes" id="UP001497444">
    <property type="component" value="Chromosome 8"/>
</dbReference>
<dbReference type="InterPro" id="IPR000719">
    <property type="entry name" value="Prot_kinase_dom"/>
</dbReference>
<evidence type="ECO:0000313" key="3">
    <source>
        <dbReference type="EMBL" id="CAK9277294.1"/>
    </source>
</evidence>
<gene>
    <name evidence="3" type="ORF">CSSPJE1EN1_LOCUS22772</name>
</gene>
<organism evidence="3 4">
    <name type="scientific">Sphagnum jensenii</name>
    <dbReference type="NCBI Taxonomy" id="128206"/>
    <lineage>
        <taxon>Eukaryota</taxon>
        <taxon>Viridiplantae</taxon>
        <taxon>Streptophyta</taxon>
        <taxon>Embryophyta</taxon>
        <taxon>Bryophyta</taxon>
        <taxon>Sphagnophytina</taxon>
        <taxon>Sphagnopsida</taxon>
        <taxon>Sphagnales</taxon>
        <taxon>Sphagnaceae</taxon>
        <taxon>Sphagnum</taxon>
    </lineage>
</organism>
<dbReference type="PROSITE" id="PS50011">
    <property type="entry name" value="PROTEIN_KINASE_DOM"/>
    <property type="match status" value="1"/>
</dbReference>
<dbReference type="Pfam" id="PF00582">
    <property type="entry name" value="Usp"/>
    <property type="match status" value="1"/>
</dbReference>
<evidence type="ECO:0000256" key="1">
    <source>
        <dbReference type="SAM" id="MobiDB-lite"/>
    </source>
</evidence>
<dbReference type="SMART" id="SM00220">
    <property type="entry name" value="S_TKc"/>
    <property type="match status" value="1"/>
</dbReference>
<feature type="region of interest" description="Disordered" evidence="1">
    <location>
        <begin position="293"/>
        <end position="312"/>
    </location>
</feature>
<evidence type="ECO:0000313" key="4">
    <source>
        <dbReference type="Proteomes" id="UP001497444"/>
    </source>
</evidence>
<dbReference type="InterPro" id="IPR046958">
    <property type="entry name" value="RBK1/2/STUNTED"/>
</dbReference>
<dbReference type="SUPFAM" id="SSF52402">
    <property type="entry name" value="Adenine nucleotide alpha hydrolases-like"/>
    <property type="match status" value="1"/>
</dbReference>
<dbReference type="EMBL" id="OZ020103">
    <property type="protein sequence ID" value="CAK9277294.1"/>
    <property type="molecule type" value="Genomic_DNA"/>
</dbReference>
<sequence>MCARGSIWEGIGGLLVVVGMDLTVSCREMLTWVLTKQAQPGDHIVAVHVSAFSALVRHPAAAAAAAASGGNQQQELRKSLEGMLSVFQGLCNLKQVKLQLEIIRGSKVKKALVEFAAKRDASKLVLGSCNKHFIIGRSASLGTYCLKRLPCTCTVVIVEHGLIVFDKQGSLKNEEPNQFHGNKPAVFSQLALPHQQDLTSFSLFMKNHMMGADQDGSCSGFTSQAAAGMSAGDTEKSLWLTPGWPLMHNAIGFDRKPVVEPVLSPTTTTTTTTPGVIERNLSVVNWALKLPGLRSRPNGPKKSPTKLPKGTTLVKGSHQYNQLVLGGELSSKAKFGTTSMRFSVNIDFAAAAAAASPSLQRNYHVPSTLAQQVECLCLDQPCTRFSYHQLKEATSNFSPSNIIGRGGASQVYKGKTPDGKLVAVKCLNQGGGHQAEEELLTDIQITCNLSHVNIVTLLGYCADTPHMALVYDYVPQGSLEDHLHGDDKRVLAWRIRYRVALGVAEALDYLQNGCRRPVIHRDVKPSNVLLTENFEPRLSDFGLAKWGPTNAPHIPCNDVFGTFGYLAPEYFMYGKVNNKTDVYSFGVVLLELITGRTPIDNSRPKGQENLVTWARPLLEKRNLEKLVDPRLQQVRMFYDLNEMENMVLAASLCVQPSAPRRPSMRQVLKILHGDWNEDPSILQRHEAKVSLDLDEAECTLSDKGCGEGDMQTYMALAMLGVDDDVTSQGSTDLTHSNMFLEHYLEDRFSRSSSF</sequence>